<dbReference type="RefSeq" id="WP_379151966.1">
    <property type="nucleotide sequence ID" value="NZ_JBHSRJ010000004.1"/>
</dbReference>
<feature type="compositionally biased region" description="Polar residues" evidence="6">
    <location>
        <begin position="188"/>
        <end position="201"/>
    </location>
</feature>
<feature type="region of interest" description="Disordered" evidence="6">
    <location>
        <begin position="170"/>
        <end position="201"/>
    </location>
</feature>
<dbReference type="Pfam" id="PF08281">
    <property type="entry name" value="Sigma70_r4_2"/>
    <property type="match status" value="1"/>
</dbReference>
<dbReference type="Proteomes" id="UP001596135">
    <property type="component" value="Unassembled WGS sequence"/>
</dbReference>
<evidence type="ECO:0000256" key="1">
    <source>
        <dbReference type="ARBA" id="ARBA00010641"/>
    </source>
</evidence>
<keyword evidence="10" id="KW-1185">Reference proteome</keyword>
<keyword evidence="2" id="KW-0805">Transcription regulation</keyword>
<evidence type="ECO:0000313" key="10">
    <source>
        <dbReference type="Proteomes" id="UP001596135"/>
    </source>
</evidence>
<accession>A0ABW1LFG2</accession>
<name>A0ABW1LFG2_9ACTN</name>
<organism evidence="9 10">
    <name type="scientific">Nocardioides hankookensis</name>
    <dbReference type="NCBI Taxonomy" id="443157"/>
    <lineage>
        <taxon>Bacteria</taxon>
        <taxon>Bacillati</taxon>
        <taxon>Actinomycetota</taxon>
        <taxon>Actinomycetes</taxon>
        <taxon>Propionibacteriales</taxon>
        <taxon>Nocardioidaceae</taxon>
        <taxon>Nocardioides</taxon>
    </lineage>
</organism>
<keyword evidence="4" id="KW-0238">DNA-binding</keyword>
<keyword evidence="5" id="KW-0804">Transcription</keyword>
<evidence type="ECO:0000259" key="7">
    <source>
        <dbReference type="Pfam" id="PF04542"/>
    </source>
</evidence>
<evidence type="ECO:0000256" key="6">
    <source>
        <dbReference type="SAM" id="MobiDB-lite"/>
    </source>
</evidence>
<dbReference type="SUPFAM" id="SSF88659">
    <property type="entry name" value="Sigma3 and sigma4 domains of RNA polymerase sigma factors"/>
    <property type="match status" value="1"/>
</dbReference>
<dbReference type="InterPro" id="IPR036388">
    <property type="entry name" value="WH-like_DNA-bd_sf"/>
</dbReference>
<reference evidence="10" key="1">
    <citation type="journal article" date="2019" name="Int. J. Syst. Evol. Microbiol.">
        <title>The Global Catalogue of Microorganisms (GCM) 10K type strain sequencing project: providing services to taxonomists for standard genome sequencing and annotation.</title>
        <authorList>
            <consortium name="The Broad Institute Genomics Platform"/>
            <consortium name="The Broad Institute Genome Sequencing Center for Infectious Disease"/>
            <person name="Wu L."/>
            <person name="Ma J."/>
        </authorList>
    </citation>
    <scope>NUCLEOTIDE SEQUENCE [LARGE SCALE GENOMIC DNA]</scope>
    <source>
        <strain evidence="10">CCUG 54522</strain>
    </source>
</reference>
<evidence type="ECO:0000259" key="8">
    <source>
        <dbReference type="Pfam" id="PF08281"/>
    </source>
</evidence>
<dbReference type="PANTHER" id="PTHR43133:SF50">
    <property type="entry name" value="ECF RNA POLYMERASE SIGMA FACTOR SIGM"/>
    <property type="match status" value="1"/>
</dbReference>
<evidence type="ECO:0000256" key="4">
    <source>
        <dbReference type="ARBA" id="ARBA00023125"/>
    </source>
</evidence>
<evidence type="ECO:0000313" key="9">
    <source>
        <dbReference type="EMBL" id="MFC6042725.1"/>
    </source>
</evidence>
<dbReference type="PANTHER" id="PTHR43133">
    <property type="entry name" value="RNA POLYMERASE ECF-TYPE SIGMA FACTO"/>
    <property type="match status" value="1"/>
</dbReference>
<keyword evidence="3" id="KW-0731">Sigma factor</keyword>
<dbReference type="CDD" id="cd06171">
    <property type="entry name" value="Sigma70_r4"/>
    <property type="match status" value="1"/>
</dbReference>
<dbReference type="InterPro" id="IPR014284">
    <property type="entry name" value="RNA_pol_sigma-70_dom"/>
</dbReference>
<dbReference type="InterPro" id="IPR013249">
    <property type="entry name" value="RNA_pol_sigma70_r4_t2"/>
</dbReference>
<comment type="similarity">
    <text evidence="1">Belongs to the sigma-70 factor family. ECF subfamily.</text>
</comment>
<dbReference type="EMBL" id="JBHSRJ010000004">
    <property type="protein sequence ID" value="MFC6042725.1"/>
    <property type="molecule type" value="Genomic_DNA"/>
</dbReference>
<proteinExistence type="inferred from homology"/>
<protein>
    <submittedName>
        <fullName evidence="9">RNA polymerase sigma factor</fullName>
    </submittedName>
</protein>
<gene>
    <name evidence="9" type="ORF">ACFPYL_06560</name>
</gene>
<evidence type="ECO:0000256" key="2">
    <source>
        <dbReference type="ARBA" id="ARBA00023015"/>
    </source>
</evidence>
<dbReference type="NCBIfam" id="TIGR02937">
    <property type="entry name" value="sigma70-ECF"/>
    <property type="match status" value="1"/>
</dbReference>
<dbReference type="SUPFAM" id="SSF88946">
    <property type="entry name" value="Sigma2 domain of RNA polymerase sigma factors"/>
    <property type="match status" value="1"/>
</dbReference>
<dbReference type="InterPro" id="IPR013324">
    <property type="entry name" value="RNA_pol_sigma_r3/r4-like"/>
</dbReference>
<comment type="caution">
    <text evidence="9">The sequence shown here is derived from an EMBL/GenBank/DDBJ whole genome shotgun (WGS) entry which is preliminary data.</text>
</comment>
<dbReference type="InterPro" id="IPR007627">
    <property type="entry name" value="RNA_pol_sigma70_r2"/>
</dbReference>
<dbReference type="Pfam" id="PF04542">
    <property type="entry name" value="Sigma70_r2"/>
    <property type="match status" value="1"/>
</dbReference>
<evidence type="ECO:0000256" key="5">
    <source>
        <dbReference type="ARBA" id="ARBA00023163"/>
    </source>
</evidence>
<dbReference type="Gene3D" id="1.10.10.10">
    <property type="entry name" value="Winged helix-like DNA-binding domain superfamily/Winged helix DNA-binding domain"/>
    <property type="match status" value="1"/>
</dbReference>
<dbReference type="InterPro" id="IPR039425">
    <property type="entry name" value="RNA_pol_sigma-70-like"/>
</dbReference>
<evidence type="ECO:0000256" key="3">
    <source>
        <dbReference type="ARBA" id="ARBA00023082"/>
    </source>
</evidence>
<feature type="domain" description="RNA polymerase sigma factor 70 region 4 type 2" evidence="8">
    <location>
        <begin position="114"/>
        <end position="164"/>
    </location>
</feature>
<dbReference type="InterPro" id="IPR013325">
    <property type="entry name" value="RNA_pol_sigma_r2"/>
</dbReference>
<dbReference type="Gene3D" id="1.10.1740.10">
    <property type="match status" value="1"/>
</dbReference>
<sequence length="201" mass="21845">MASAPSAVGSDSEFETFFATHRQLYWRIAFAIGGSSATADDVTQEAFSAIYARWDRIQATKVEAYCRTVLVNTALSAVRKQKREHLTDEPELMGSPASSPTMADPALVHDLRIDLVALLRNLPPGYRAVIALRYLEDLSVAEVASVLDITAGTVKSQSARALALMRQQVESSARRQPALVPARPITPDSDSSNTVSTERNP</sequence>
<feature type="domain" description="RNA polymerase sigma-70 region 2" evidence="7">
    <location>
        <begin position="18"/>
        <end position="83"/>
    </location>
</feature>